<keyword evidence="1" id="KW-0472">Membrane</keyword>
<dbReference type="AlphaFoldDB" id="A0A410M9F7"/>
<name>A0A410M9F7_9BACI</name>
<gene>
    <name evidence="2" type="ORF">HLI_03350</name>
</gene>
<reference evidence="2 3" key="1">
    <citation type="submission" date="2018-01" db="EMBL/GenBank/DDBJ databases">
        <title>The whole genome sequencing and assembly of Halobacillus litoralis ERB031 strain.</title>
        <authorList>
            <person name="Lee S.-J."/>
            <person name="Park M.-K."/>
            <person name="Kim J.-Y."/>
            <person name="Lee Y.-J."/>
            <person name="Yi H."/>
            <person name="Bahn Y.-S."/>
            <person name="Kim J.F."/>
            <person name="Lee D.-W."/>
        </authorList>
    </citation>
    <scope>NUCLEOTIDE SEQUENCE [LARGE SCALE GENOMIC DNA]</scope>
    <source>
        <strain evidence="2 3">ERB 031</strain>
    </source>
</reference>
<feature type="transmembrane region" description="Helical" evidence="1">
    <location>
        <begin position="31"/>
        <end position="53"/>
    </location>
</feature>
<protein>
    <recommendedName>
        <fullName evidence="4">ABC transporter permease</fullName>
    </recommendedName>
</protein>
<proteinExistence type="predicted"/>
<keyword evidence="1" id="KW-1133">Transmembrane helix</keyword>
<evidence type="ECO:0000313" key="2">
    <source>
        <dbReference type="EMBL" id="QAS51316.1"/>
    </source>
</evidence>
<evidence type="ECO:0008006" key="4">
    <source>
        <dbReference type="Google" id="ProtNLM"/>
    </source>
</evidence>
<organism evidence="2 3">
    <name type="scientific">Halobacillus litoralis</name>
    <dbReference type="NCBI Taxonomy" id="45668"/>
    <lineage>
        <taxon>Bacteria</taxon>
        <taxon>Bacillati</taxon>
        <taxon>Bacillota</taxon>
        <taxon>Bacilli</taxon>
        <taxon>Bacillales</taxon>
        <taxon>Bacillaceae</taxon>
        <taxon>Halobacillus</taxon>
    </lineage>
</organism>
<evidence type="ECO:0000313" key="3">
    <source>
        <dbReference type="Proteomes" id="UP000287756"/>
    </source>
</evidence>
<feature type="transmembrane region" description="Helical" evidence="1">
    <location>
        <begin position="6"/>
        <end position="24"/>
    </location>
</feature>
<evidence type="ECO:0000256" key="1">
    <source>
        <dbReference type="SAM" id="Phobius"/>
    </source>
</evidence>
<dbReference type="Proteomes" id="UP000287756">
    <property type="component" value="Chromosome"/>
</dbReference>
<sequence length="88" mass="9201">MKNGHILGFLSILTVVISFIFFLVQRGPNANLSLGITVLSSLGILGLIFAILAGIARKWVWLAVGVLGNGVVLVIAYLLWIAAGIGGV</sequence>
<dbReference type="OrthoDB" id="2428753at2"/>
<dbReference type="EMBL" id="CP026118">
    <property type="protein sequence ID" value="QAS51316.1"/>
    <property type="molecule type" value="Genomic_DNA"/>
</dbReference>
<dbReference type="KEGG" id="hli:HLI_03350"/>
<keyword evidence="1" id="KW-0812">Transmembrane</keyword>
<dbReference type="RefSeq" id="WP_128523067.1">
    <property type="nucleotide sequence ID" value="NZ_CP026118.1"/>
</dbReference>
<feature type="transmembrane region" description="Helical" evidence="1">
    <location>
        <begin position="59"/>
        <end position="83"/>
    </location>
</feature>
<accession>A0A410M9F7</accession>